<protein>
    <submittedName>
        <fullName evidence="2">Uncharacterized protein</fullName>
    </submittedName>
</protein>
<dbReference type="EMBL" id="LR796189">
    <property type="protein sequence ID" value="CAB4125502.1"/>
    <property type="molecule type" value="Genomic_DNA"/>
</dbReference>
<proteinExistence type="predicted"/>
<gene>
    <name evidence="2" type="ORF">UFOVP53_154</name>
</gene>
<organism evidence="2">
    <name type="scientific">uncultured Caudovirales phage</name>
    <dbReference type="NCBI Taxonomy" id="2100421"/>
    <lineage>
        <taxon>Viruses</taxon>
        <taxon>Duplodnaviria</taxon>
        <taxon>Heunggongvirae</taxon>
        <taxon>Uroviricota</taxon>
        <taxon>Caudoviricetes</taxon>
        <taxon>Peduoviridae</taxon>
        <taxon>Maltschvirus</taxon>
        <taxon>Maltschvirus maltsch</taxon>
    </lineage>
</organism>
<evidence type="ECO:0000313" key="2">
    <source>
        <dbReference type="EMBL" id="CAB4125502.1"/>
    </source>
</evidence>
<reference evidence="2" key="1">
    <citation type="submission" date="2020-04" db="EMBL/GenBank/DDBJ databases">
        <authorList>
            <person name="Chiriac C."/>
            <person name="Salcher M."/>
            <person name="Ghai R."/>
            <person name="Kavagutti S V."/>
        </authorList>
    </citation>
    <scope>NUCLEOTIDE SEQUENCE</scope>
</reference>
<name>A0A6J5KVV7_9CAUD</name>
<keyword evidence="1" id="KW-0175">Coiled coil</keyword>
<feature type="coiled-coil region" evidence="1">
    <location>
        <begin position="11"/>
        <end position="61"/>
    </location>
</feature>
<sequence length="69" mass="8364">MASQTIRAIQMSHMEQELQELIKEIRWLEYRLNINNYSANRRMQENELLRLIAKKNMIENKITEGMLLE</sequence>
<accession>A0A6J5KVV7</accession>
<evidence type="ECO:0000256" key="1">
    <source>
        <dbReference type="SAM" id="Coils"/>
    </source>
</evidence>